<dbReference type="CDD" id="cd03124">
    <property type="entry name" value="alpha_CA_prokaryotic_like"/>
    <property type="match status" value="1"/>
</dbReference>
<protein>
    <recommendedName>
        <fullName evidence="5 10">Carbonic anhydrase</fullName>
        <ecNumber evidence="5 10">4.2.1.1</ecNumber>
    </recommendedName>
</protein>
<comment type="subcellular location">
    <subcellularLocation>
        <location evidence="3">Plastid</location>
        <location evidence="3">Chloroplast stroma</location>
    </subcellularLocation>
</comment>
<dbReference type="SMART" id="SM01057">
    <property type="entry name" value="Carb_anhydrase"/>
    <property type="match status" value="1"/>
</dbReference>
<comment type="catalytic activity">
    <reaction evidence="9 10">
        <text>hydrogencarbonate + H(+) = CO2 + H2O</text>
        <dbReference type="Rhea" id="RHEA:10748"/>
        <dbReference type="ChEBI" id="CHEBI:15377"/>
        <dbReference type="ChEBI" id="CHEBI:15378"/>
        <dbReference type="ChEBI" id="CHEBI:16526"/>
        <dbReference type="ChEBI" id="CHEBI:17544"/>
        <dbReference type="EC" id="4.2.1.1"/>
    </reaction>
</comment>
<dbReference type="PANTHER" id="PTHR18952:SF201">
    <property type="entry name" value="CARBONIC ANHYDRASE"/>
    <property type="match status" value="1"/>
</dbReference>
<dbReference type="InterPro" id="IPR036398">
    <property type="entry name" value="CA_dom_sf"/>
</dbReference>
<dbReference type="InterPro" id="IPR001148">
    <property type="entry name" value="CA_dom"/>
</dbReference>
<dbReference type="EMBL" id="CAMGYJ010000004">
    <property type="protein sequence ID" value="CAI0407638.1"/>
    <property type="molecule type" value="Genomic_DNA"/>
</dbReference>
<name>A0AAV0JFF7_9ROSI</name>
<evidence type="ECO:0000256" key="6">
    <source>
        <dbReference type="ARBA" id="ARBA00022723"/>
    </source>
</evidence>
<keyword evidence="13" id="KW-1185">Reference proteome</keyword>
<evidence type="ECO:0000256" key="8">
    <source>
        <dbReference type="ARBA" id="ARBA00023239"/>
    </source>
</evidence>
<comment type="cofactor">
    <cofactor evidence="1 10">
        <name>Zn(2+)</name>
        <dbReference type="ChEBI" id="CHEBI:29105"/>
    </cofactor>
</comment>
<evidence type="ECO:0000256" key="4">
    <source>
        <dbReference type="ARBA" id="ARBA00006365"/>
    </source>
</evidence>
<accession>A0AAV0JFF7</accession>
<evidence type="ECO:0000313" key="12">
    <source>
        <dbReference type="EMBL" id="CAI0407638.1"/>
    </source>
</evidence>
<sequence>MKLQQQTRSNKSSSFSTFFIFSLLLLALHSQSSFAQEVEDEREFDYKRGSQKGPSKWGELKKDWEACKTGHLQSPIDMSIQRVKLLNRSLDINRSYKPANAIVKNRGHDISLQWKGSDAGSIRINGTKYLLQQCHWHSPSEHTVNGRSYDMELHMVHFNPETKGIAVVGVLYKAGKPDQFLSKLIKDIKSIEHDEMDKNKKKKIEKEMGVMDPREIKMGGKKYYRYIGSLTVPPCTEGVIWTMSRKIRTVSRDQIKALRDAVHDYAEQNARPVQQLHQREVDLYGPNSVETPN</sequence>
<proteinExistence type="inferred from homology"/>
<dbReference type="Gene3D" id="3.10.200.10">
    <property type="entry name" value="Alpha carbonic anhydrase"/>
    <property type="match status" value="1"/>
</dbReference>
<evidence type="ECO:0000256" key="2">
    <source>
        <dbReference type="ARBA" id="ARBA00002904"/>
    </source>
</evidence>
<keyword evidence="6 10" id="KW-0479">Metal-binding</keyword>
<dbReference type="AlphaFoldDB" id="A0AAV0JFF7"/>
<gene>
    <name evidence="12" type="ORF">LITE_LOCUS13644</name>
</gene>
<dbReference type="PANTHER" id="PTHR18952">
    <property type="entry name" value="CARBONIC ANHYDRASE"/>
    <property type="match status" value="1"/>
</dbReference>
<evidence type="ECO:0000313" key="13">
    <source>
        <dbReference type="Proteomes" id="UP001154282"/>
    </source>
</evidence>
<keyword evidence="10" id="KW-0732">Signal</keyword>
<dbReference type="Pfam" id="PF00194">
    <property type="entry name" value="Carb_anhydrase"/>
    <property type="match status" value="1"/>
</dbReference>
<comment type="similarity">
    <text evidence="10">Belongs to the alpha-carbonic anhydrase family.</text>
</comment>
<dbReference type="PROSITE" id="PS00162">
    <property type="entry name" value="ALPHA_CA_1"/>
    <property type="match status" value="1"/>
</dbReference>
<dbReference type="InterPro" id="IPR041891">
    <property type="entry name" value="Alpha_CA_prokaryot-like"/>
</dbReference>
<dbReference type="SUPFAM" id="SSF51069">
    <property type="entry name" value="Carbonic anhydrase"/>
    <property type="match status" value="1"/>
</dbReference>
<evidence type="ECO:0000256" key="10">
    <source>
        <dbReference type="RuleBase" id="RU367011"/>
    </source>
</evidence>
<feature type="chain" id="PRO_5043087937" description="Carbonic anhydrase" evidence="10">
    <location>
        <begin position="36"/>
        <end position="293"/>
    </location>
</feature>
<organism evidence="12 13">
    <name type="scientific">Linum tenue</name>
    <dbReference type="NCBI Taxonomy" id="586396"/>
    <lineage>
        <taxon>Eukaryota</taxon>
        <taxon>Viridiplantae</taxon>
        <taxon>Streptophyta</taxon>
        <taxon>Embryophyta</taxon>
        <taxon>Tracheophyta</taxon>
        <taxon>Spermatophyta</taxon>
        <taxon>Magnoliopsida</taxon>
        <taxon>eudicotyledons</taxon>
        <taxon>Gunneridae</taxon>
        <taxon>Pentapetalae</taxon>
        <taxon>rosids</taxon>
        <taxon>fabids</taxon>
        <taxon>Malpighiales</taxon>
        <taxon>Linaceae</taxon>
        <taxon>Linum</taxon>
    </lineage>
</organism>
<dbReference type="GO" id="GO:0006730">
    <property type="term" value="P:one-carbon metabolic process"/>
    <property type="evidence" value="ECO:0007669"/>
    <property type="project" value="TreeGrafter"/>
</dbReference>
<dbReference type="GO" id="GO:0009570">
    <property type="term" value="C:chloroplast stroma"/>
    <property type="evidence" value="ECO:0007669"/>
    <property type="project" value="UniProtKB-SubCell"/>
</dbReference>
<dbReference type="PROSITE" id="PS51144">
    <property type="entry name" value="ALPHA_CA_2"/>
    <property type="match status" value="1"/>
</dbReference>
<dbReference type="GO" id="GO:0004089">
    <property type="term" value="F:carbonate dehydratase activity"/>
    <property type="evidence" value="ECO:0007669"/>
    <property type="project" value="UniProtKB-UniRule"/>
</dbReference>
<comment type="function">
    <text evidence="2 10">Reversible hydration of carbon dioxide.</text>
</comment>
<dbReference type="EC" id="4.2.1.1" evidence="5 10"/>
<feature type="domain" description="Alpha-carbonic anhydrase" evidence="11">
    <location>
        <begin position="42"/>
        <end position="285"/>
    </location>
</feature>
<keyword evidence="8 10" id="KW-0456">Lyase</keyword>
<comment type="similarity">
    <text evidence="4">Belongs to the alpha-class carbonic anhydrase family.</text>
</comment>
<reference evidence="12" key="1">
    <citation type="submission" date="2022-08" db="EMBL/GenBank/DDBJ databases">
        <authorList>
            <person name="Gutierrez-Valencia J."/>
        </authorList>
    </citation>
    <scope>NUCLEOTIDE SEQUENCE</scope>
</reference>
<evidence type="ECO:0000259" key="11">
    <source>
        <dbReference type="PROSITE" id="PS51144"/>
    </source>
</evidence>
<dbReference type="Proteomes" id="UP001154282">
    <property type="component" value="Unassembled WGS sequence"/>
</dbReference>
<dbReference type="InterPro" id="IPR023561">
    <property type="entry name" value="Carbonic_anhydrase_a-class"/>
</dbReference>
<keyword evidence="7 10" id="KW-0862">Zinc</keyword>
<evidence type="ECO:0000256" key="9">
    <source>
        <dbReference type="ARBA" id="ARBA00048348"/>
    </source>
</evidence>
<evidence type="ECO:0000256" key="3">
    <source>
        <dbReference type="ARBA" id="ARBA00004470"/>
    </source>
</evidence>
<evidence type="ECO:0000256" key="5">
    <source>
        <dbReference type="ARBA" id="ARBA00012925"/>
    </source>
</evidence>
<comment type="caution">
    <text evidence="12">The sequence shown here is derived from an EMBL/GenBank/DDBJ whole genome shotgun (WGS) entry which is preliminary data.</text>
</comment>
<feature type="signal peptide" evidence="10">
    <location>
        <begin position="1"/>
        <end position="35"/>
    </location>
</feature>
<evidence type="ECO:0000256" key="7">
    <source>
        <dbReference type="ARBA" id="ARBA00022833"/>
    </source>
</evidence>
<evidence type="ECO:0000256" key="1">
    <source>
        <dbReference type="ARBA" id="ARBA00001947"/>
    </source>
</evidence>
<dbReference type="GO" id="GO:0008270">
    <property type="term" value="F:zinc ion binding"/>
    <property type="evidence" value="ECO:0007669"/>
    <property type="project" value="UniProtKB-UniRule"/>
</dbReference>
<dbReference type="InterPro" id="IPR018338">
    <property type="entry name" value="Carbonic_anhydrase_a-class_CS"/>
</dbReference>